<dbReference type="Proteomes" id="UP000193495">
    <property type="component" value="Unassembled WGS sequence"/>
</dbReference>
<sequence>MATLFPKYADPPVPAGARPQIIETLGAHPGEGPRRLPAHLDRMGATAEALSYPFDRTRAETLLDLAPEAPLRCRLTLGPDGEFDLTTAPLGPNPPEWRVAIHPERLDPSDPWLYRKTTRRALYDKARAALPEGLDEWLFLNRAGEACEGTITNLFVGDRTPALSCGLLPGVLRAELLKQGWREAVVRPDELAGARFFMGNSLRGLIPARLVAG</sequence>
<proteinExistence type="predicted"/>
<dbReference type="NCBIfam" id="NF005729">
    <property type="entry name" value="PRK07546.1-3"/>
    <property type="match status" value="1"/>
</dbReference>
<dbReference type="InterPro" id="IPR043132">
    <property type="entry name" value="BCAT-like_C"/>
</dbReference>
<keyword evidence="2" id="KW-0456">Lyase</keyword>
<reference evidence="2 5" key="2">
    <citation type="submission" date="2018-03" db="EMBL/GenBank/DDBJ databases">
        <title>Genomic Encyclopedia of Archaeal and Bacterial Type Strains, Phase II (KMG-II): from individual species to whole genera.</title>
        <authorList>
            <person name="Goeker M."/>
        </authorList>
    </citation>
    <scope>NUCLEOTIDE SEQUENCE [LARGE SCALE GENOMIC DNA]</scope>
    <source>
        <strain evidence="2 5">DSM 29956</strain>
    </source>
</reference>
<evidence type="ECO:0000313" key="4">
    <source>
        <dbReference type="Proteomes" id="UP000193495"/>
    </source>
</evidence>
<dbReference type="InterPro" id="IPR001544">
    <property type="entry name" value="Aminotrans_IV"/>
</dbReference>
<evidence type="ECO:0000313" key="3">
    <source>
        <dbReference type="EMBL" id="SLN31959.1"/>
    </source>
</evidence>
<dbReference type="Gene3D" id="3.20.10.10">
    <property type="entry name" value="D-amino Acid Aminotransferase, subunit A, domain 2"/>
    <property type="match status" value="1"/>
</dbReference>
<protein>
    <recommendedName>
        <fullName evidence="1">Probable branched-chain-amino-acid aminotransferase</fullName>
    </recommendedName>
</protein>
<dbReference type="EMBL" id="PYGB01000002">
    <property type="protein sequence ID" value="PSK87624.1"/>
    <property type="molecule type" value="Genomic_DNA"/>
</dbReference>
<accession>A0A1X6YV13</accession>
<organism evidence="3 4">
    <name type="scientific">Limimaricola soesokkakensis</name>
    <dbReference type="NCBI Taxonomy" id="1343159"/>
    <lineage>
        <taxon>Bacteria</taxon>
        <taxon>Pseudomonadati</taxon>
        <taxon>Pseudomonadota</taxon>
        <taxon>Alphaproteobacteria</taxon>
        <taxon>Rhodobacterales</taxon>
        <taxon>Paracoccaceae</taxon>
        <taxon>Limimaricola</taxon>
    </lineage>
</organism>
<dbReference type="Proteomes" id="UP000240624">
    <property type="component" value="Unassembled WGS sequence"/>
</dbReference>
<evidence type="ECO:0000313" key="5">
    <source>
        <dbReference type="Proteomes" id="UP000240624"/>
    </source>
</evidence>
<dbReference type="Pfam" id="PF01063">
    <property type="entry name" value="Aminotran_4"/>
    <property type="match status" value="1"/>
</dbReference>
<reference evidence="3 4" key="1">
    <citation type="submission" date="2017-03" db="EMBL/GenBank/DDBJ databases">
        <authorList>
            <person name="Afonso C.L."/>
            <person name="Miller P.J."/>
            <person name="Scott M.A."/>
            <person name="Spackman E."/>
            <person name="Goraichik I."/>
            <person name="Dimitrov K.M."/>
            <person name="Suarez D.L."/>
            <person name="Swayne D.E."/>
        </authorList>
    </citation>
    <scope>NUCLEOTIDE SEQUENCE [LARGE SCALE GENOMIC DNA]</scope>
    <source>
        <strain evidence="3 4">CECT 8367</strain>
    </source>
</reference>
<dbReference type="GO" id="GO:0016829">
    <property type="term" value="F:lyase activity"/>
    <property type="evidence" value="ECO:0007669"/>
    <property type="project" value="UniProtKB-KW"/>
</dbReference>
<dbReference type="Gene3D" id="3.30.470.10">
    <property type="match status" value="1"/>
</dbReference>
<dbReference type="SUPFAM" id="SSF56752">
    <property type="entry name" value="D-aminoacid aminotransferase-like PLP-dependent enzymes"/>
    <property type="match status" value="1"/>
</dbReference>
<dbReference type="AlphaFoldDB" id="A0A1X6YV13"/>
<evidence type="ECO:0000256" key="1">
    <source>
        <dbReference type="ARBA" id="ARBA00014472"/>
    </source>
</evidence>
<dbReference type="EMBL" id="FWFY01000003">
    <property type="protein sequence ID" value="SLN31959.1"/>
    <property type="molecule type" value="Genomic_DNA"/>
</dbReference>
<gene>
    <name evidence="2" type="ORF">CLV79_102106</name>
    <name evidence="3" type="ORF">LOS8367_01190</name>
</gene>
<dbReference type="RefSeq" id="WP_085895569.1">
    <property type="nucleotide sequence ID" value="NZ_FWFY01000003.1"/>
</dbReference>
<dbReference type="InterPro" id="IPR036038">
    <property type="entry name" value="Aminotransferase-like"/>
</dbReference>
<keyword evidence="5" id="KW-1185">Reference proteome</keyword>
<name>A0A1X6YV13_9RHOB</name>
<dbReference type="InterPro" id="IPR043131">
    <property type="entry name" value="BCAT-like_N"/>
</dbReference>
<evidence type="ECO:0000313" key="2">
    <source>
        <dbReference type="EMBL" id="PSK87624.1"/>
    </source>
</evidence>
<dbReference type="OrthoDB" id="9809239at2"/>